<dbReference type="InterPro" id="IPR043129">
    <property type="entry name" value="ATPase_NBD"/>
</dbReference>
<evidence type="ECO:0000256" key="5">
    <source>
        <dbReference type="ARBA" id="ARBA00022741"/>
    </source>
</evidence>
<evidence type="ECO:0000313" key="9">
    <source>
        <dbReference type="EMBL" id="KAG9396389.1"/>
    </source>
</evidence>
<dbReference type="Gene3D" id="3.90.640.10">
    <property type="entry name" value="Actin, Chain A, domain 4"/>
    <property type="match status" value="1"/>
</dbReference>
<keyword evidence="6" id="KW-0067">ATP-binding</keyword>
<dbReference type="PANTHER" id="PTHR11937">
    <property type="entry name" value="ACTIN"/>
    <property type="match status" value="1"/>
</dbReference>
<dbReference type="GO" id="GO:0003779">
    <property type="term" value="F:actin binding"/>
    <property type="evidence" value="ECO:0007669"/>
    <property type="project" value="UniProtKB-KW"/>
</dbReference>
<dbReference type="PRINTS" id="PR00190">
    <property type="entry name" value="ACTIN"/>
</dbReference>
<keyword evidence="8" id="KW-0206">Cytoskeleton</keyword>
<proteinExistence type="inferred from homology"/>
<evidence type="ECO:0000256" key="6">
    <source>
        <dbReference type="ARBA" id="ARBA00022840"/>
    </source>
</evidence>
<keyword evidence="7" id="KW-0009">Actin-binding</keyword>
<dbReference type="GO" id="GO:0007015">
    <property type="term" value="P:actin filament organization"/>
    <property type="evidence" value="ECO:0007669"/>
    <property type="project" value="UniProtKB-ARBA"/>
</dbReference>
<dbReference type="EMBL" id="JAHDYR010000006">
    <property type="protein sequence ID" value="KAG9396389.1"/>
    <property type="molecule type" value="Genomic_DNA"/>
</dbReference>
<comment type="similarity">
    <text evidence="2">Belongs to the actin family. ARP2 subfamily.</text>
</comment>
<organism evidence="9 10">
    <name type="scientific">Carpediemonas membranifera</name>
    <dbReference type="NCBI Taxonomy" id="201153"/>
    <lineage>
        <taxon>Eukaryota</taxon>
        <taxon>Metamonada</taxon>
        <taxon>Carpediemonas-like organisms</taxon>
        <taxon>Carpediemonas</taxon>
    </lineage>
</organism>
<name>A0A8J6BA21_9EUKA</name>
<evidence type="ECO:0000256" key="3">
    <source>
        <dbReference type="ARBA" id="ARBA00021611"/>
    </source>
</evidence>
<dbReference type="SUPFAM" id="SSF53067">
    <property type="entry name" value="Actin-like ATPase domain"/>
    <property type="match status" value="2"/>
</dbReference>
<gene>
    <name evidence="9" type="ORF">J8273_2120</name>
</gene>
<evidence type="ECO:0000256" key="4">
    <source>
        <dbReference type="ARBA" id="ARBA00022490"/>
    </source>
</evidence>
<comment type="subcellular location">
    <subcellularLocation>
        <location evidence="1">Cytoplasm</location>
        <location evidence="1">Cytoskeleton</location>
    </subcellularLocation>
</comment>
<dbReference type="FunFam" id="3.90.640.10:FF:000005">
    <property type="entry name" value="Actin-related protein 2"/>
    <property type="match status" value="1"/>
</dbReference>
<dbReference type="InterPro" id="IPR004000">
    <property type="entry name" value="Actin"/>
</dbReference>
<accession>A0A8J6BA21</accession>
<dbReference type="FunFam" id="3.30.420.40:FF:000148">
    <property type="entry name" value="Actin, alpha skeletal muscle"/>
    <property type="match status" value="1"/>
</dbReference>
<dbReference type="Proteomes" id="UP000717585">
    <property type="component" value="Unassembled WGS sequence"/>
</dbReference>
<dbReference type="GO" id="GO:0005885">
    <property type="term" value="C:Arp2/3 protein complex"/>
    <property type="evidence" value="ECO:0007669"/>
    <property type="project" value="UniProtKB-ARBA"/>
</dbReference>
<dbReference type="AlphaFoldDB" id="A0A8J6BA21"/>
<dbReference type="Gene3D" id="3.30.420.40">
    <property type="match status" value="2"/>
</dbReference>
<evidence type="ECO:0000313" key="10">
    <source>
        <dbReference type="Proteomes" id="UP000717585"/>
    </source>
</evidence>
<evidence type="ECO:0000256" key="2">
    <source>
        <dbReference type="ARBA" id="ARBA00010121"/>
    </source>
</evidence>
<keyword evidence="4" id="KW-0963">Cytoplasm</keyword>
<reference evidence="9" key="1">
    <citation type="submission" date="2021-05" db="EMBL/GenBank/DDBJ databases">
        <title>A free-living protist that lacks canonical eukaryotic 1 DNA replication and segregation systems.</title>
        <authorList>
            <person name="Salas-Leiva D.E."/>
            <person name="Tromer E.C."/>
            <person name="Curtis B.A."/>
            <person name="Jerlstrom-Hultqvist J."/>
            <person name="Kolisko M."/>
            <person name="Yi Z."/>
            <person name="Salas-Leiva J.S."/>
            <person name="Gallot-Lavallee L."/>
            <person name="Kops G.J.P.L."/>
            <person name="Archibald J.M."/>
            <person name="Simpson A.G.B."/>
            <person name="Roger A.J."/>
        </authorList>
    </citation>
    <scope>NUCLEOTIDE SEQUENCE</scope>
    <source>
        <strain evidence="9">BICM</strain>
    </source>
</reference>
<dbReference type="CDD" id="cd10220">
    <property type="entry name" value="ASKHA_NBD_Arp2"/>
    <property type="match status" value="1"/>
</dbReference>
<sequence length="388" mass="44228">MSDLPAVICDNGTGFVKCGFAGDDFPTSTFPALLGRPTLRFKEELLDVELKDVMIGDECTPVRSMLELRHPLEHGVIKDWDDMKLLWDYTFNEKLKVDPTERRIVLTEAPMNPKKNRERMVETMLEDYQFQGCFVEYQAKLCLYAQGLTSGVVIDSGDGVTHIVPVSEGYVLHHLIKRIDVAGRDITRYLIKLLLARGYAFNSTADFEVIRELKEKLCYTASDWEMEKRLALETTSLVETYNLPDGRTIKCAQERFQAPEVLFQPDLIDVESVGMAEALFNVIQNSDIDVRSSFYEHIVLSGGSSMFPGLPYRLGVDLKELYIRKVLKGRDDLFSQVPFKINIEDPPRRKHFVFIGAAVLGQVMASNNDAWITKQEWEEVGPNIVWQK</sequence>
<dbReference type="SMART" id="SM00268">
    <property type="entry name" value="ACTIN"/>
    <property type="match status" value="1"/>
</dbReference>
<keyword evidence="10" id="KW-1185">Reference proteome</keyword>
<dbReference type="OrthoDB" id="10251209at2759"/>
<dbReference type="GO" id="GO:0005524">
    <property type="term" value="F:ATP binding"/>
    <property type="evidence" value="ECO:0007669"/>
    <property type="project" value="UniProtKB-KW"/>
</dbReference>
<evidence type="ECO:0000256" key="1">
    <source>
        <dbReference type="ARBA" id="ARBA00004245"/>
    </source>
</evidence>
<evidence type="ECO:0000256" key="7">
    <source>
        <dbReference type="ARBA" id="ARBA00023203"/>
    </source>
</evidence>
<protein>
    <recommendedName>
        <fullName evidence="3">Actin-related protein 2</fullName>
    </recommendedName>
</protein>
<comment type="caution">
    <text evidence="9">The sequence shown here is derived from an EMBL/GenBank/DDBJ whole genome shotgun (WGS) entry which is preliminary data.</text>
</comment>
<keyword evidence="5" id="KW-0547">Nucleotide-binding</keyword>
<evidence type="ECO:0000256" key="8">
    <source>
        <dbReference type="ARBA" id="ARBA00023212"/>
    </source>
</evidence>
<dbReference type="Pfam" id="PF00022">
    <property type="entry name" value="Actin"/>
    <property type="match status" value="1"/>
</dbReference>